<feature type="transmembrane region" description="Helical" evidence="8">
    <location>
        <begin position="62"/>
        <end position="82"/>
    </location>
</feature>
<dbReference type="OrthoDB" id="5086884at2759"/>
<feature type="transmembrane region" description="Helical" evidence="8">
    <location>
        <begin position="267"/>
        <end position="288"/>
    </location>
</feature>
<dbReference type="GO" id="GO:0016020">
    <property type="term" value="C:membrane"/>
    <property type="evidence" value="ECO:0007669"/>
    <property type="project" value="UniProtKB-SubCell"/>
</dbReference>
<keyword evidence="3" id="KW-0813">Transport</keyword>
<evidence type="ECO:0000256" key="6">
    <source>
        <dbReference type="ARBA" id="ARBA00023136"/>
    </source>
</evidence>
<evidence type="ECO:0000256" key="5">
    <source>
        <dbReference type="ARBA" id="ARBA00022989"/>
    </source>
</evidence>
<dbReference type="EMBL" id="KV878141">
    <property type="protein sequence ID" value="OJJ08866.1"/>
    <property type="molecule type" value="Genomic_DNA"/>
</dbReference>
<evidence type="ECO:0000256" key="8">
    <source>
        <dbReference type="SAM" id="Phobius"/>
    </source>
</evidence>
<dbReference type="RefSeq" id="XP_040674628.1">
    <property type="nucleotide sequence ID" value="XM_040808042.1"/>
</dbReference>
<keyword evidence="6 8" id="KW-0472">Membrane</keyword>
<dbReference type="PANTHER" id="PTHR23506:SF23">
    <property type="entry name" value="GH10249P"/>
    <property type="match status" value="1"/>
</dbReference>
<feature type="transmembrane region" description="Helical" evidence="8">
    <location>
        <begin position="439"/>
        <end position="462"/>
    </location>
</feature>
<feature type="transmembrane region" description="Helical" evidence="8">
    <location>
        <begin position="18"/>
        <end position="42"/>
    </location>
</feature>
<dbReference type="PANTHER" id="PTHR23506">
    <property type="entry name" value="GH10249P"/>
    <property type="match status" value="1"/>
</dbReference>
<organism evidence="10 11">
    <name type="scientific">Aspergillus versicolor CBS 583.65</name>
    <dbReference type="NCBI Taxonomy" id="1036611"/>
    <lineage>
        <taxon>Eukaryota</taxon>
        <taxon>Fungi</taxon>
        <taxon>Dikarya</taxon>
        <taxon>Ascomycota</taxon>
        <taxon>Pezizomycotina</taxon>
        <taxon>Eurotiomycetes</taxon>
        <taxon>Eurotiomycetidae</taxon>
        <taxon>Eurotiales</taxon>
        <taxon>Aspergillaceae</taxon>
        <taxon>Aspergillus</taxon>
        <taxon>Aspergillus subgen. Nidulantes</taxon>
    </lineage>
</organism>
<keyword evidence="5 8" id="KW-1133">Transmembrane helix</keyword>
<gene>
    <name evidence="10" type="ORF">ASPVEDRAFT_145079</name>
</gene>
<feature type="transmembrane region" description="Helical" evidence="8">
    <location>
        <begin position="94"/>
        <end position="115"/>
    </location>
</feature>
<feature type="transmembrane region" description="Helical" evidence="8">
    <location>
        <begin position="356"/>
        <end position="373"/>
    </location>
</feature>
<dbReference type="AlphaFoldDB" id="A0A1L9Q554"/>
<evidence type="ECO:0000256" key="1">
    <source>
        <dbReference type="ARBA" id="ARBA00004141"/>
    </source>
</evidence>
<dbReference type="Pfam" id="PF07690">
    <property type="entry name" value="MFS_1"/>
    <property type="match status" value="1"/>
</dbReference>
<keyword evidence="11" id="KW-1185">Reference proteome</keyword>
<name>A0A1L9Q554_ASPVE</name>
<dbReference type="Proteomes" id="UP000184073">
    <property type="component" value="Unassembled WGS sequence"/>
</dbReference>
<feature type="transmembrane region" description="Helical" evidence="8">
    <location>
        <begin position="151"/>
        <end position="172"/>
    </location>
</feature>
<dbReference type="PROSITE" id="PS50850">
    <property type="entry name" value="MFS"/>
    <property type="match status" value="1"/>
</dbReference>
<keyword evidence="4 8" id="KW-0812">Transmembrane</keyword>
<dbReference type="CDD" id="cd17325">
    <property type="entry name" value="MFS_MdtG_SLC18_like"/>
    <property type="match status" value="1"/>
</dbReference>
<dbReference type="VEuPathDB" id="FungiDB:ASPVEDRAFT_145079"/>
<evidence type="ECO:0000256" key="2">
    <source>
        <dbReference type="ARBA" id="ARBA00006829"/>
    </source>
</evidence>
<proteinExistence type="inferred from homology"/>
<dbReference type="STRING" id="1036611.A0A1L9Q554"/>
<accession>A0A1L9Q554</accession>
<feature type="transmembrane region" description="Helical" evidence="8">
    <location>
        <begin position="329"/>
        <end position="349"/>
    </location>
</feature>
<feature type="transmembrane region" description="Helical" evidence="8">
    <location>
        <begin position="178"/>
        <end position="198"/>
    </location>
</feature>
<feature type="domain" description="Major facilitator superfamily (MFS) profile" evidence="9">
    <location>
        <begin position="20"/>
        <end position="459"/>
    </location>
</feature>
<feature type="transmembrane region" description="Helical" evidence="8">
    <location>
        <begin position="403"/>
        <end position="427"/>
    </location>
</feature>
<reference evidence="11" key="1">
    <citation type="journal article" date="2017" name="Genome Biol.">
        <title>Comparative genomics reveals high biological diversity and specific adaptations in the industrially and medically important fungal genus Aspergillus.</title>
        <authorList>
            <person name="de Vries R.P."/>
            <person name="Riley R."/>
            <person name="Wiebenga A."/>
            <person name="Aguilar-Osorio G."/>
            <person name="Amillis S."/>
            <person name="Uchima C.A."/>
            <person name="Anderluh G."/>
            <person name="Asadollahi M."/>
            <person name="Askin M."/>
            <person name="Barry K."/>
            <person name="Battaglia E."/>
            <person name="Bayram O."/>
            <person name="Benocci T."/>
            <person name="Braus-Stromeyer S.A."/>
            <person name="Caldana C."/>
            <person name="Canovas D."/>
            <person name="Cerqueira G.C."/>
            <person name="Chen F."/>
            <person name="Chen W."/>
            <person name="Choi C."/>
            <person name="Clum A."/>
            <person name="Dos Santos R.A."/>
            <person name="Damasio A.R."/>
            <person name="Diallinas G."/>
            <person name="Emri T."/>
            <person name="Fekete E."/>
            <person name="Flipphi M."/>
            <person name="Freyberg S."/>
            <person name="Gallo A."/>
            <person name="Gournas C."/>
            <person name="Habgood R."/>
            <person name="Hainaut M."/>
            <person name="Harispe M.L."/>
            <person name="Henrissat B."/>
            <person name="Hilden K.S."/>
            <person name="Hope R."/>
            <person name="Hossain A."/>
            <person name="Karabika E."/>
            <person name="Karaffa L."/>
            <person name="Karanyi Z."/>
            <person name="Krasevec N."/>
            <person name="Kuo A."/>
            <person name="Kusch H."/>
            <person name="LaButti K."/>
            <person name="Lagendijk E.L."/>
            <person name="Lapidus A."/>
            <person name="Levasseur A."/>
            <person name="Lindquist E."/>
            <person name="Lipzen A."/>
            <person name="Logrieco A.F."/>
            <person name="MacCabe A."/>
            <person name="Maekelae M.R."/>
            <person name="Malavazi I."/>
            <person name="Melin P."/>
            <person name="Meyer V."/>
            <person name="Mielnichuk N."/>
            <person name="Miskei M."/>
            <person name="Molnar A.P."/>
            <person name="Mule G."/>
            <person name="Ngan C.Y."/>
            <person name="Orejas M."/>
            <person name="Orosz E."/>
            <person name="Ouedraogo J.P."/>
            <person name="Overkamp K.M."/>
            <person name="Park H.-S."/>
            <person name="Perrone G."/>
            <person name="Piumi F."/>
            <person name="Punt P.J."/>
            <person name="Ram A.F."/>
            <person name="Ramon A."/>
            <person name="Rauscher S."/>
            <person name="Record E."/>
            <person name="Riano-Pachon D.M."/>
            <person name="Robert V."/>
            <person name="Roehrig J."/>
            <person name="Ruller R."/>
            <person name="Salamov A."/>
            <person name="Salih N.S."/>
            <person name="Samson R.A."/>
            <person name="Sandor E."/>
            <person name="Sanguinetti M."/>
            <person name="Schuetze T."/>
            <person name="Sepcic K."/>
            <person name="Shelest E."/>
            <person name="Sherlock G."/>
            <person name="Sophianopoulou V."/>
            <person name="Squina F.M."/>
            <person name="Sun H."/>
            <person name="Susca A."/>
            <person name="Todd R.B."/>
            <person name="Tsang A."/>
            <person name="Unkles S.E."/>
            <person name="van de Wiele N."/>
            <person name="van Rossen-Uffink D."/>
            <person name="Oliveira J.V."/>
            <person name="Vesth T.C."/>
            <person name="Visser J."/>
            <person name="Yu J.-H."/>
            <person name="Zhou M."/>
            <person name="Andersen M.R."/>
            <person name="Archer D.B."/>
            <person name="Baker S.E."/>
            <person name="Benoit I."/>
            <person name="Brakhage A.A."/>
            <person name="Braus G.H."/>
            <person name="Fischer R."/>
            <person name="Frisvad J.C."/>
            <person name="Goldman G.H."/>
            <person name="Houbraken J."/>
            <person name="Oakley B."/>
            <person name="Pocsi I."/>
            <person name="Scazzocchio C."/>
            <person name="Seiboth B."/>
            <person name="vanKuyk P.A."/>
            <person name="Wortman J."/>
            <person name="Dyer P.S."/>
            <person name="Grigoriev I.V."/>
        </authorList>
    </citation>
    <scope>NUCLEOTIDE SEQUENCE [LARGE SCALE GENOMIC DNA]</scope>
    <source>
        <strain evidence="11">CBS 583.65</strain>
    </source>
</reference>
<dbReference type="PRINTS" id="PR01035">
    <property type="entry name" value="TCRTETA"/>
</dbReference>
<dbReference type="GO" id="GO:0022857">
    <property type="term" value="F:transmembrane transporter activity"/>
    <property type="evidence" value="ECO:0007669"/>
    <property type="project" value="InterPro"/>
</dbReference>
<evidence type="ECO:0000313" key="10">
    <source>
        <dbReference type="EMBL" id="OJJ08866.1"/>
    </source>
</evidence>
<protein>
    <recommendedName>
        <fullName evidence="9">Major facilitator superfamily (MFS) profile domain-containing protein</fullName>
    </recommendedName>
</protein>
<dbReference type="Gene3D" id="1.20.1250.20">
    <property type="entry name" value="MFS general substrate transporter like domains"/>
    <property type="match status" value="2"/>
</dbReference>
<feature type="region of interest" description="Disordered" evidence="7">
    <location>
        <begin position="208"/>
        <end position="248"/>
    </location>
</feature>
<comment type="similarity">
    <text evidence="2">Belongs to the major facilitator superfamily. Vesicular transporter family.</text>
</comment>
<dbReference type="GeneID" id="63723553"/>
<dbReference type="InterPro" id="IPR001958">
    <property type="entry name" value="Tet-R_TetA/multi-R_MdtG-like"/>
</dbReference>
<dbReference type="InterPro" id="IPR011701">
    <property type="entry name" value="MFS"/>
</dbReference>
<evidence type="ECO:0000313" key="11">
    <source>
        <dbReference type="Proteomes" id="UP000184073"/>
    </source>
</evidence>
<evidence type="ECO:0000259" key="9">
    <source>
        <dbReference type="PROSITE" id="PS50850"/>
    </source>
</evidence>
<sequence>MYTDAGYSPPARWRSSEAFITFVVSFAIFTDLLLYGLLVPVMPTALHERVGLPAGEEQRWTSILLALCGAGQLACAPIAGYIADLISSRKWPLITGLLFLGASCVLLCIGTTLGLWIVGRLLQGASAAVVWAVGCALLVDSVDKSRLGQALGYLGMAMMLGPLLGPLLGGVIYASGGYYAVFGLAFGLVVVDIGLRLVMIERRDEPDPATRRDIQDGGDGVPASEDSPLLSEHTAPRSLPTEAEGDKPQRPPALLILLSSERMWITIWGYFVGAVIMCSFNSILPLFVRDTFNWTQTGQGLIFLPLSIPNFLGPFYGWVNDRFPHSRRYVAAGSMLGVSISAVLLRFVTGDTTGQKVLLCVLLALLGLSLAASDPPLLSEAAFAVSEQEERRPGIFGGSEPTALMYGILSATFSAGAIAGSFLAGLIKEAYGWSTVTWVIGLVAGVSVLPMLLCVGGLWIPWTKQPTLPEE</sequence>
<evidence type="ECO:0000256" key="7">
    <source>
        <dbReference type="SAM" id="MobiDB-lite"/>
    </source>
</evidence>
<dbReference type="SUPFAM" id="SSF103473">
    <property type="entry name" value="MFS general substrate transporter"/>
    <property type="match status" value="1"/>
</dbReference>
<evidence type="ECO:0000256" key="3">
    <source>
        <dbReference type="ARBA" id="ARBA00022448"/>
    </source>
</evidence>
<dbReference type="InterPro" id="IPR020846">
    <property type="entry name" value="MFS_dom"/>
</dbReference>
<dbReference type="InterPro" id="IPR050930">
    <property type="entry name" value="MFS_Vesicular_Transporter"/>
</dbReference>
<dbReference type="InterPro" id="IPR036259">
    <property type="entry name" value="MFS_trans_sf"/>
</dbReference>
<comment type="subcellular location">
    <subcellularLocation>
        <location evidence="1">Membrane</location>
        <topology evidence="1">Multi-pass membrane protein</topology>
    </subcellularLocation>
</comment>
<evidence type="ECO:0000256" key="4">
    <source>
        <dbReference type="ARBA" id="ARBA00022692"/>
    </source>
</evidence>